<evidence type="ECO:0000313" key="4">
    <source>
        <dbReference type="Proteomes" id="UP000034665"/>
    </source>
</evidence>
<feature type="domain" description="Phosphatidic acid phosphatase type 2/haloperoxidase" evidence="2">
    <location>
        <begin position="58"/>
        <end position="166"/>
    </location>
</feature>
<dbReference type="SMART" id="SM00014">
    <property type="entry name" value="acidPPc"/>
    <property type="match status" value="1"/>
</dbReference>
<evidence type="ECO:0000259" key="2">
    <source>
        <dbReference type="SMART" id="SM00014"/>
    </source>
</evidence>
<protein>
    <submittedName>
        <fullName evidence="3">PAP2 (Type 2 phosphatidic acid phosphatase) family protein</fullName>
    </submittedName>
</protein>
<sequence>MNSFDLTTFNFIHIPAGKWFLLDWLVIFFAIYVAYLLCAFLVVLLFNEKDRKKRAYAFAWVVLAMIVSRGIIAQAIHFFYQRTRPFVALEIEPVFNHTATAAFPSGHMALLATLILPVWYLNKKWGWIYLCSVIAVGAARVYGAVHWPTDIIAGIILGVGVSYIVKHFLFKEESELAEELDKEGE</sequence>
<name>A0A0G0NC49_9BACT</name>
<feature type="transmembrane region" description="Helical" evidence="1">
    <location>
        <begin position="100"/>
        <end position="120"/>
    </location>
</feature>
<comment type="caution">
    <text evidence="3">The sequence shown here is derived from an EMBL/GenBank/DDBJ whole genome shotgun (WGS) entry which is preliminary data.</text>
</comment>
<accession>A0A0G0NC49</accession>
<dbReference type="Gene3D" id="1.20.144.10">
    <property type="entry name" value="Phosphatidic acid phosphatase type 2/haloperoxidase"/>
    <property type="match status" value="1"/>
</dbReference>
<dbReference type="InterPro" id="IPR036938">
    <property type="entry name" value="PAP2/HPO_sf"/>
</dbReference>
<keyword evidence="1" id="KW-0472">Membrane</keyword>
<dbReference type="AlphaFoldDB" id="A0A0G0NC49"/>
<feature type="transmembrane region" description="Helical" evidence="1">
    <location>
        <begin position="58"/>
        <end position="80"/>
    </location>
</feature>
<dbReference type="PANTHER" id="PTHR14969">
    <property type="entry name" value="SPHINGOSINE-1-PHOSPHATE PHOSPHOHYDROLASE"/>
    <property type="match status" value="1"/>
</dbReference>
<keyword evidence="1" id="KW-0812">Transmembrane</keyword>
<keyword evidence="1" id="KW-1133">Transmembrane helix</keyword>
<feature type="transmembrane region" description="Helical" evidence="1">
    <location>
        <begin position="24"/>
        <end position="46"/>
    </location>
</feature>
<dbReference type="Proteomes" id="UP000034665">
    <property type="component" value="Unassembled WGS sequence"/>
</dbReference>
<dbReference type="PANTHER" id="PTHR14969:SF13">
    <property type="entry name" value="AT30094P"/>
    <property type="match status" value="1"/>
</dbReference>
<dbReference type="SUPFAM" id="SSF48317">
    <property type="entry name" value="Acid phosphatase/Vanadium-dependent haloperoxidase"/>
    <property type="match status" value="1"/>
</dbReference>
<dbReference type="STRING" id="1619013.UT41_C0001G0622"/>
<dbReference type="PATRIC" id="fig|1619013.3.peg.645"/>
<dbReference type="Pfam" id="PF01569">
    <property type="entry name" value="PAP2"/>
    <property type="match status" value="1"/>
</dbReference>
<dbReference type="EMBL" id="LBWR01000001">
    <property type="protein sequence ID" value="KKR13078.1"/>
    <property type="molecule type" value="Genomic_DNA"/>
</dbReference>
<proteinExistence type="predicted"/>
<dbReference type="InterPro" id="IPR000326">
    <property type="entry name" value="PAP2/HPO"/>
</dbReference>
<evidence type="ECO:0000256" key="1">
    <source>
        <dbReference type="SAM" id="Phobius"/>
    </source>
</evidence>
<reference evidence="3 4" key="1">
    <citation type="journal article" date="2015" name="Nature">
        <title>rRNA introns, odd ribosomes, and small enigmatic genomes across a large radiation of phyla.</title>
        <authorList>
            <person name="Brown C.T."/>
            <person name="Hug L.A."/>
            <person name="Thomas B.C."/>
            <person name="Sharon I."/>
            <person name="Castelle C.J."/>
            <person name="Singh A."/>
            <person name="Wilkins M.J."/>
            <person name="Williams K.H."/>
            <person name="Banfield J.F."/>
        </authorList>
    </citation>
    <scope>NUCLEOTIDE SEQUENCE [LARGE SCALE GENOMIC DNA]</scope>
</reference>
<gene>
    <name evidence="3" type="ORF">UT41_C0001G0622</name>
</gene>
<organism evidence="3 4">
    <name type="scientific">Candidatus Wolfebacteria bacterium GW2011_GWC2_39_22</name>
    <dbReference type="NCBI Taxonomy" id="1619013"/>
    <lineage>
        <taxon>Bacteria</taxon>
        <taxon>Candidatus Wolfeibacteriota</taxon>
    </lineage>
</organism>
<feature type="transmembrane region" description="Helical" evidence="1">
    <location>
        <begin position="151"/>
        <end position="170"/>
    </location>
</feature>
<evidence type="ECO:0000313" key="3">
    <source>
        <dbReference type="EMBL" id="KKR13078.1"/>
    </source>
</evidence>